<organism evidence="1 2">
    <name type="scientific">Streptomyces varsoviensis</name>
    <dbReference type="NCBI Taxonomy" id="67373"/>
    <lineage>
        <taxon>Bacteria</taxon>
        <taxon>Bacillati</taxon>
        <taxon>Actinomycetota</taxon>
        <taxon>Actinomycetes</taxon>
        <taxon>Kitasatosporales</taxon>
        <taxon>Streptomycetaceae</taxon>
        <taxon>Streptomyces</taxon>
    </lineage>
</organism>
<name>A0ABR5JEB5_9ACTN</name>
<dbReference type="Proteomes" id="UP000037020">
    <property type="component" value="Unassembled WGS sequence"/>
</dbReference>
<evidence type="ECO:0000313" key="2">
    <source>
        <dbReference type="Proteomes" id="UP000037020"/>
    </source>
</evidence>
<evidence type="ECO:0008006" key="3">
    <source>
        <dbReference type="Google" id="ProtNLM"/>
    </source>
</evidence>
<dbReference type="EMBL" id="LGUT01000102">
    <property type="protein sequence ID" value="KOG91754.1"/>
    <property type="molecule type" value="Genomic_DNA"/>
</dbReference>
<keyword evidence="2" id="KW-1185">Reference proteome</keyword>
<accession>A0ABR5JEB5</accession>
<evidence type="ECO:0000313" key="1">
    <source>
        <dbReference type="EMBL" id="KOG91754.1"/>
    </source>
</evidence>
<proteinExistence type="predicted"/>
<comment type="caution">
    <text evidence="1">The sequence shown here is derived from an EMBL/GenBank/DDBJ whole genome shotgun (WGS) entry which is preliminary data.</text>
</comment>
<gene>
    <name evidence="1" type="ORF">ADK38_01365</name>
</gene>
<sequence>MKVLFGAKSCGFGPVSKLAGLARRLPRHDRVFTGTGTALDFARRNADAFDRILACRPDGDAPQGLAADCDYVISVMDEELVFQAVAAGRPVMMVDSLFSFWQLSDSPRRIAELCLPRTRGGLPALRRRLSGLTVHERKYAAHLLADASIVQNFPGVPERMAETARLGKDRVHLSGPIVDEEALQGVAADQGPGSDLLINLGGFKNFLLDPGTHDEYLRLFSKWVPDLLADQRGFGSVSVCCGGFADGREGRVSVRGRTARFHCPSQRDFLRALATARHCMMTPGLTSLHEANALGRLALCMPEQHYGHIFNYESLAGTAFHRLGCRFADLIDGYDVPADDFAGTAAVAEHVGRLIEDDDAYARFRKRMNERVERYLAVGDDERRAGAGELRDLLAGPPFDDVVAAALPAAVGAGEER</sequence>
<dbReference type="RefSeq" id="WP_048831424.1">
    <property type="nucleotide sequence ID" value="NZ_JBIRHZ010000005.1"/>
</dbReference>
<reference evidence="1 2" key="1">
    <citation type="submission" date="2015-07" db="EMBL/GenBank/DDBJ databases">
        <authorList>
            <person name="Ju K.-S."/>
            <person name="Doroghazi J.R."/>
            <person name="Metcalf W.W."/>
        </authorList>
    </citation>
    <scope>NUCLEOTIDE SEQUENCE [LARGE SCALE GENOMIC DNA]</scope>
    <source>
        <strain evidence="1 2">NRRL B-3589</strain>
    </source>
</reference>
<protein>
    <recommendedName>
        <fullName evidence="3">Glycosyltransferase</fullName>
    </recommendedName>
</protein>